<proteinExistence type="predicted"/>
<sequence>MLGPWQAAFQRIEQHRLTRPAGRHHYPDALSTAQSGTLEANWEIRVCDASVQGGTQGVHKECLAA</sequence>
<name>A0A918CEW8_9DEIO</name>
<comment type="caution">
    <text evidence="1">The sequence shown here is derived from an EMBL/GenBank/DDBJ whole genome shotgun (WGS) entry which is preliminary data.</text>
</comment>
<keyword evidence="2" id="KW-1185">Reference proteome</keyword>
<reference evidence="1" key="1">
    <citation type="journal article" date="2014" name="Int. J. Syst. Evol. Microbiol.">
        <title>Complete genome sequence of Corynebacterium casei LMG S-19264T (=DSM 44701T), isolated from a smear-ripened cheese.</title>
        <authorList>
            <consortium name="US DOE Joint Genome Institute (JGI-PGF)"/>
            <person name="Walter F."/>
            <person name="Albersmeier A."/>
            <person name="Kalinowski J."/>
            <person name="Ruckert C."/>
        </authorList>
    </citation>
    <scope>NUCLEOTIDE SEQUENCE</scope>
    <source>
        <strain evidence="1">JCM 31311</strain>
    </source>
</reference>
<gene>
    <name evidence="1" type="ORF">GCM10008957_33050</name>
</gene>
<protein>
    <submittedName>
        <fullName evidence="1">Uncharacterized protein</fullName>
    </submittedName>
</protein>
<evidence type="ECO:0000313" key="1">
    <source>
        <dbReference type="EMBL" id="GGR17722.1"/>
    </source>
</evidence>
<dbReference type="AlphaFoldDB" id="A0A918CEW8"/>
<reference evidence="1" key="2">
    <citation type="submission" date="2020-09" db="EMBL/GenBank/DDBJ databases">
        <authorList>
            <person name="Sun Q."/>
            <person name="Ohkuma M."/>
        </authorList>
    </citation>
    <scope>NUCLEOTIDE SEQUENCE</scope>
    <source>
        <strain evidence="1">JCM 31311</strain>
    </source>
</reference>
<evidence type="ECO:0000313" key="2">
    <source>
        <dbReference type="Proteomes" id="UP000603865"/>
    </source>
</evidence>
<organism evidence="1 2">
    <name type="scientific">Deinococcus ruber</name>
    <dbReference type="NCBI Taxonomy" id="1848197"/>
    <lineage>
        <taxon>Bacteria</taxon>
        <taxon>Thermotogati</taxon>
        <taxon>Deinococcota</taxon>
        <taxon>Deinococci</taxon>
        <taxon>Deinococcales</taxon>
        <taxon>Deinococcaceae</taxon>
        <taxon>Deinococcus</taxon>
    </lineage>
</organism>
<dbReference type="Proteomes" id="UP000603865">
    <property type="component" value="Unassembled WGS sequence"/>
</dbReference>
<dbReference type="EMBL" id="BMQL01000021">
    <property type="protein sequence ID" value="GGR17722.1"/>
    <property type="molecule type" value="Genomic_DNA"/>
</dbReference>
<accession>A0A918CEW8</accession>